<sequence>MTEFKKKNIPFSPPDISDLEIKEVVEALKSGWITTGPRTKLLERRLAAYIETGKTDVDCTTEEAIEKYGQRVVCLNSATAAEELNFRICGIGEGDEVIVPAYTYTASASAAVHCGAKVIFVDSQKDSTEMDYDKVAEAITEKTKAIVAVDIGGIIPDYDKLFEIVEEKRDLFVPSGNTELGRKIQKAIGRVLIFADAAHSLGASRNGKMAGATADFTDFSFHAVKNFTTAEGGASTWREIPGVDNADIYHQYQLYSLHGQSKDALAKTQIGAWEYDIQGAWYKCNMTDVTAAIGLRQLDRYSGMLARRKDIIGRYDAMCDELGVKHLIHYTEDGDSSGHLYLTRIPGISDETRREIIVKLAERGVNTNVHYKPLPMMTAYKEMGWDIKDFPNAYGYYVNLVTLPLHTKLTDEDVDYVISNYKEVVSKYI</sequence>
<dbReference type="Gene3D" id="3.40.640.10">
    <property type="entry name" value="Type I PLP-dependent aspartate aminotransferase-like (Major domain)"/>
    <property type="match status" value="1"/>
</dbReference>
<evidence type="ECO:0000313" key="4">
    <source>
        <dbReference type="EMBL" id="QFJ56263.1"/>
    </source>
</evidence>
<dbReference type="OrthoDB" id="9810913at2"/>
<dbReference type="PANTHER" id="PTHR30244:SF34">
    <property type="entry name" value="DTDP-4-AMINO-4,6-DIDEOXYGALACTOSE TRANSAMINASE"/>
    <property type="match status" value="1"/>
</dbReference>
<accession>A0A5P6VUE1</accession>
<proteinExistence type="inferred from homology"/>
<feature type="modified residue" description="N6-(pyridoxal phosphate)lysine" evidence="2">
    <location>
        <position position="225"/>
    </location>
</feature>
<dbReference type="EMBL" id="CP043028">
    <property type="protein sequence ID" value="QFJ56263.1"/>
    <property type="molecule type" value="Genomic_DNA"/>
</dbReference>
<dbReference type="PANTHER" id="PTHR30244">
    <property type="entry name" value="TRANSAMINASE"/>
    <property type="match status" value="1"/>
</dbReference>
<protein>
    <submittedName>
        <fullName evidence="4">DegT/DnrJ/EryC1/StrS family aminotransferase</fullName>
    </submittedName>
</protein>
<gene>
    <name evidence="4" type="ORF">FXF36_13700</name>
</gene>
<dbReference type="Gene3D" id="3.90.1150.10">
    <property type="entry name" value="Aspartate Aminotransferase, domain 1"/>
    <property type="match status" value="1"/>
</dbReference>
<dbReference type="GO" id="GO:0030170">
    <property type="term" value="F:pyridoxal phosphate binding"/>
    <property type="evidence" value="ECO:0007669"/>
    <property type="project" value="TreeGrafter"/>
</dbReference>
<dbReference type="KEGG" id="pxv:FXF36_13700"/>
<dbReference type="CDD" id="cd00616">
    <property type="entry name" value="AHBA_syn"/>
    <property type="match status" value="1"/>
</dbReference>
<dbReference type="Pfam" id="PF01041">
    <property type="entry name" value="DegT_DnrJ_EryC1"/>
    <property type="match status" value="2"/>
</dbReference>
<reference evidence="5" key="1">
    <citation type="submission" date="2019-08" db="EMBL/GenBank/DDBJ databases">
        <title>Complete Genome Sequence of the Polysaccharide-Degrading Rumen Bacterium Pseudobutyrivibrio xylanivorans MA3014.</title>
        <authorList>
            <person name="Palevich N."/>
            <person name="Maclean P.H."/>
            <person name="Kelly W.J."/>
            <person name="Leahy S.C."/>
            <person name="Rakonjac J."/>
            <person name="Attwood G.T."/>
        </authorList>
    </citation>
    <scope>NUCLEOTIDE SEQUENCE [LARGE SCALE GENOMIC DNA]</scope>
    <source>
        <strain evidence="5">MA3014</strain>
    </source>
</reference>
<name>A0A5P6VUE1_PSEXY</name>
<dbReference type="InterPro" id="IPR000653">
    <property type="entry name" value="DegT/StrS_aminotransferase"/>
</dbReference>
<dbReference type="SUPFAM" id="SSF53383">
    <property type="entry name" value="PLP-dependent transferases"/>
    <property type="match status" value="1"/>
</dbReference>
<keyword evidence="2 3" id="KW-0663">Pyridoxal phosphate</keyword>
<comment type="similarity">
    <text evidence="3">Belongs to the DegT/DnrJ/EryC1 family.</text>
</comment>
<organism evidence="4 5">
    <name type="scientific">Pseudobutyrivibrio xylanivorans</name>
    <dbReference type="NCBI Taxonomy" id="185007"/>
    <lineage>
        <taxon>Bacteria</taxon>
        <taxon>Bacillati</taxon>
        <taxon>Bacillota</taxon>
        <taxon>Clostridia</taxon>
        <taxon>Lachnospirales</taxon>
        <taxon>Lachnospiraceae</taxon>
        <taxon>Pseudobutyrivibrio</taxon>
    </lineage>
</organism>
<dbReference type="GO" id="GO:0000271">
    <property type="term" value="P:polysaccharide biosynthetic process"/>
    <property type="evidence" value="ECO:0007669"/>
    <property type="project" value="TreeGrafter"/>
</dbReference>
<evidence type="ECO:0000256" key="1">
    <source>
        <dbReference type="PIRSR" id="PIRSR000390-1"/>
    </source>
</evidence>
<dbReference type="PIRSF" id="PIRSF000390">
    <property type="entry name" value="PLP_StrS"/>
    <property type="match status" value="1"/>
</dbReference>
<dbReference type="FunFam" id="3.90.1150.10:FF:000092">
    <property type="entry name" value="Capsular polysaccharide biosynthesis protein"/>
    <property type="match status" value="1"/>
</dbReference>
<dbReference type="InterPro" id="IPR015422">
    <property type="entry name" value="PyrdxlP-dep_Trfase_small"/>
</dbReference>
<dbReference type="InterPro" id="IPR015421">
    <property type="entry name" value="PyrdxlP-dep_Trfase_major"/>
</dbReference>
<dbReference type="AlphaFoldDB" id="A0A5P6VUE1"/>
<keyword evidence="4" id="KW-0032">Aminotransferase</keyword>
<evidence type="ECO:0000256" key="3">
    <source>
        <dbReference type="RuleBase" id="RU004508"/>
    </source>
</evidence>
<dbReference type="InterPro" id="IPR015424">
    <property type="entry name" value="PyrdxlP-dep_Trfase"/>
</dbReference>
<evidence type="ECO:0000256" key="2">
    <source>
        <dbReference type="PIRSR" id="PIRSR000390-2"/>
    </source>
</evidence>
<feature type="active site" description="Proton acceptor" evidence="1">
    <location>
        <position position="225"/>
    </location>
</feature>
<keyword evidence="4" id="KW-0808">Transferase</keyword>
<dbReference type="GO" id="GO:0008483">
    <property type="term" value="F:transaminase activity"/>
    <property type="evidence" value="ECO:0007669"/>
    <property type="project" value="UniProtKB-KW"/>
</dbReference>
<dbReference type="Proteomes" id="UP000327030">
    <property type="component" value="Chromosome 1"/>
</dbReference>
<evidence type="ECO:0000313" key="5">
    <source>
        <dbReference type="Proteomes" id="UP000327030"/>
    </source>
</evidence>